<sequence>MSRSNFSGKLGLILASAGSAVGLGNLWRFPTETGENGGSAFLIIYLACVIVFGLPVMISEFMIGRSSRVSVGRSYSVLAPGSLWKWLGPLQVLTPFLILCYYNVVAGWTLWYAGEAAVNGFSTMAQSSESAAVFSDFFAEFVGSWWKQILCLIVFMGITHYVIVQGVTKGIERSSKVLMPGLFILLLLLVGCALTMPGAKEGLNFLFKPDFSKITTSTVLSAMGQAFFSLSLGMGILTTYASYFKDDANLGKSALSIGAIDTFVAILAGVFIFPAVFTAGIEPSKGPSLLFEALPNVFQSAFGGLPWLSYIVSLAFYLLLILATLTSAISIHEAVTSYLAEALHWSRRKAATLVSLSTAAIGVLCALSLGALKGELTFFDMALFDIFDYVTAKWLLPIGGMLITIFAGWRLSKRVWWKQMTNSGTKRFPIFPIFVFMIRFVCPIGILLIFLNELKVF</sequence>
<dbReference type="EMBL" id="CP033459">
    <property type="protein sequence ID" value="QFQ12199.1"/>
    <property type="molecule type" value="Genomic_DNA"/>
</dbReference>
<dbReference type="NCBIfam" id="NF037979">
    <property type="entry name" value="Na_transp"/>
    <property type="match status" value="1"/>
</dbReference>
<dbReference type="PROSITE" id="PS50267">
    <property type="entry name" value="NA_NEUROTRAN_SYMP_3"/>
    <property type="match status" value="1"/>
</dbReference>
<dbReference type="OrthoDB" id="9762833at2"/>
<evidence type="ECO:0000256" key="5">
    <source>
        <dbReference type="ARBA" id="ARBA00023136"/>
    </source>
</evidence>
<feature type="transmembrane region" description="Helical" evidence="6">
    <location>
        <begin position="92"/>
        <end position="114"/>
    </location>
</feature>
<dbReference type="SUPFAM" id="SSF161070">
    <property type="entry name" value="SNF-like"/>
    <property type="match status" value="1"/>
</dbReference>
<dbReference type="PANTHER" id="PTHR42948">
    <property type="entry name" value="TRANSPORTER"/>
    <property type="match status" value="1"/>
</dbReference>
<organism evidence="7 8">
    <name type="scientific">Pseudoprevotella muciniphila</name>
    <dbReference type="NCBI Taxonomy" id="2133944"/>
    <lineage>
        <taxon>Bacteria</taxon>
        <taxon>Pseudomonadati</taxon>
        <taxon>Bacteroidota</taxon>
        <taxon>Bacteroidia</taxon>
        <taxon>Bacteroidales</taxon>
        <taxon>Prevotellaceae</taxon>
        <taxon>Pseudoprevotella</taxon>
    </lineage>
</organism>
<evidence type="ECO:0000256" key="4">
    <source>
        <dbReference type="ARBA" id="ARBA00022989"/>
    </source>
</evidence>
<keyword evidence="4 6" id="KW-1133">Transmembrane helix</keyword>
<dbReference type="InterPro" id="IPR047218">
    <property type="entry name" value="YocR/YhdH-like"/>
</dbReference>
<reference evidence="7 8" key="1">
    <citation type="submission" date="2018-11" db="EMBL/GenBank/DDBJ databases">
        <authorList>
            <person name="Na S.W."/>
            <person name="Baik M."/>
        </authorList>
    </citation>
    <scope>NUCLEOTIDE SEQUENCE [LARGE SCALE GENOMIC DNA]</scope>
    <source>
        <strain evidence="7 8">E39</strain>
    </source>
</reference>
<feature type="transmembrane region" description="Helical" evidence="6">
    <location>
        <begin position="350"/>
        <end position="372"/>
    </location>
</feature>
<evidence type="ECO:0000256" key="2">
    <source>
        <dbReference type="ARBA" id="ARBA00022448"/>
    </source>
</evidence>
<evidence type="ECO:0000313" key="8">
    <source>
        <dbReference type="Proteomes" id="UP000249375"/>
    </source>
</evidence>
<dbReference type="RefSeq" id="WP_111899271.1">
    <property type="nucleotide sequence ID" value="NZ_CP033459.1"/>
</dbReference>
<protein>
    <submittedName>
        <fullName evidence="7">Sodium-dependent transporter</fullName>
    </submittedName>
</protein>
<keyword evidence="5 6" id="KW-0472">Membrane</keyword>
<feature type="transmembrane region" description="Helical" evidence="6">
    <location>
        <begin position="176"/>
        <end position="199"/>
    </location>
</feature>
<dbReference type="CDD" id="cd10336">
    <property type="entry name" value="SLC6sbd_Tyt1-Like"/>
    <property type="match status" value="1"/>
</dbReference>
<evidence type="ECO:0000256" key="1">
    <source>
        <dbReference type="ARBA" id="ARBA00004141"/>
    </source>
</evidence>
<dbReference type="AlphaFoldDB" id="A0A5P8E574"/>
<evidence type="ECO:0000313" key="7">
    <source>
        <dbReference type="EMBL" id="QFQ12199.1"/>
    </source>
</evidence>
<dbReference type="Proteomes" id="UP000249375">
    <property type="component" value="Chromosome"/>
</dbReference>
<feature type="transmembrane region" description="Helical" evidence="6">
    <location>
        <begin position="38"/>
        <end position="58"/>
    </location>
</feature>
<feature type="transmembrane region" description="Helical" evidence="6">
    <location>
        <begin position="392"/>
        <end position="409"/>
    </location>
</feature>
<name>A0A5P8E574_9BACT</name>
<feature type="transmembrane region" description="Helical" evidence="6">
    <location>
        <begin position="255"/>
        <end position="281"/>
    </location>
</feature>
<dbReference type="GO" id="GO:0016020">
    <property type="term" value="C:membrane"/>
    <property type="evidence" value="ECO:0007669"/>
    <property type="project" value="UniProtKB-SubCell"/>
</dbReference>
<accession>A0A5P8E574</accession>
<evidence type="ECO:0000256" key="3">
    <source>
        <dbReference type="ARBA" id="ARBA00022692"/>
    </source>
</evidence>
<dbReference type="PANTHER" id="PTHR42948:SF1">
    <property type="entry name" value="TRANSPORTER"/>
    <property type="match status" value="1"/>
</dbReference>
<proteinExistence type="predicted"/>
<keyword evidence="8" id="KW-1185">Reference proteome</keyword>
<keyword evidence="3 6" id="KW-0812">Transmembrane</keyword>
<comment type="subcellular location">
    <subcellularLocation>
        <location evidence="1">Membrane</location>
        <topology evidence="1">Multi-pass membrane protein</topology>
    </subcellularLocation>
</comment>
<dbReference type="PRINTS" id="PR00176">
    <property type="entry name" value="NANEUSMPORT"/>
</dbReference>
<feature type="transmembrane region" description="Helical" evidence="6">
    <location>
        <begin position="430"/>
        <end position="451"/>
    </location>
</feature>
<evidence type="ECO:0000256" key="6">
    <source>
        <dbReference type="SAM" id="Phobius"/>
    </source>
</evidence>
<dbReference type="KEGG" id="alq:C7Y71_003710"/>
<keyword evidence="2" id="KW-0813">Transport</keyword>
<dbReference type="InterPro" id="IPR037272">
    <property type="entry name" value="SNS_sf"/>
</dbReference>
<feature type="transmembrane region" description="Helical" evidence="6">
    <location>
        <begin position="145"/>
        <end position="164"/>
    </location>
</feature>
<gene>
    <name evidence="7" type="ORF">C7Y71_003710</name>
</gene>
<feature type="transmembrane region" description="Helical" evidence="6">
    <location>
        <begin position="219"/>
        <end position="243"/>
    </location>
</feature>
<dbReference type="Pfam" id="PF00209">
    <property type="entry name" value="SNF"/>
    <property type="match status" value="2"/>
</dbReference>
<dbReference type="InterPro" id="IPR000175">
    <property type="entry name" value="Na/ntran_symport"/>
</dbReference>
<feature type="transmembrane region" description="Helical" evidence="6">
    <location>
        <begin position="307"/>
        <end position="329"/>
    </location>
</feature>